<protein>
    <submittedName>
        <fullName evidence="3">Tetratricopeptide repeat protein</fullName>
    </submittedName>
</protein>
<dbReference type="Gene3D" id="1.25.40.10">
    <property type="entry name" value="Tetratricopeptide repeat domain"/>
    <property type="match status" value="1"/>
</dbReference>
<dbReference type="SUPFAM" id="SSF48452">
    <property type="entry name" value="TPR-like"/>
    <property type="match status" value="1"/>
</dbReference>
<comment type="caution">
    <text evidence="3">The sequence shown here is derived from an EMBL/GenBank/DDBJ whole genome shotgun (WGS) entry which is preliminary data.</text>
</comment>
<keyword evidence="1" id="KW-0472">Membrane</keyword>
<feature type="transmembrane region" description="Helical" evidence="1">
    <location>
        <begin position="32"/>
        <end position="50"/>
    </location>
</feature>
<name>A0A849SBY7_UNCEI</name>
<dbReference type="Proteomes" id="UP000580839">
    <property type="component" value="Unassembled WGS sequence"/>
</dbReference>
<organism evidence="3 4">
    <name type="scientific">Eiseniibacteriota bacterium</name>
    <dbReference type="NCBI Taxonomy" id="2212470"/>
    <lineage>
        <taxon>Bacteria</taxon>
        <taxon>Candidatus Eiseniibacteriota</taxon>
    </lineage>
</organism>
<dbReference type="InterPro" id="IPR018704">
    <property type="entry name" value="SecYEG/CpoB_TPR"/>
</dbReference>
<accession>A0A849SBY7</accession>
<gene>
    <name evidence="3" type="ORF">HOP12_03360</name>
</gene>
<keyword evidence="1" id="KW-1133">Transmembrane helix</keyword>
<proteinExistence type="predicted"/>
<evidence type="ECO:0000313" key="4">
    <source>
        <dbReference type="Proteomes" id="UP000580839"/>
    </source>
</evidence>
<dbReference type="InterPro" id="IPR011990">
    <property type="entry name" value="TPR-like_helical_dom_sf"/>
</dbReference>
<feature type="domain" description="Ancillary SecYEG translocon subunit/Cell division coordinator CpoB TPR" evidence="2">
    <location>
        <begin position="24"/>
        <end position="158"/>
    </location>
</feature>
<evidence type="ECO:0000259" key="2">
    <source>
        <dbReference type="Pfam" id="PF09976"/>
    </source>
</evidence>
<dbReference type="EMBL" id="JABFRW010000032">
    <property type="protein sequence ID" value="NOT33188.1"/>
    <property type="molecule type" value="Genomic_DNA"/>
</dbReference>
<dbReference type="Pfam" id="PF09976">
    <property type="entry name" value="TPR_21"/>
    <property type="match status" value="1"/>
</dbReference>
<keyword evidence="1" id="KW-0812">Transmembrane</keyword>
<evidence type="ECO:0000256" key="1">
    <source>
        <dbReference type="SAM" id="Phobius"/>
    </source>
</evidence>
<reference evidence="3 4" key="1">
    <citation type="submission" date="2020-04" db="EMBL/GenBank/DDBJ databases">
        <title>Metagenomic profiling of ammonia- and methane-oxidizing microorganisms in a Dutch drinking water treatment plant.</title>
        <authorList>
            <person name="Poghosyan L."/>
            <person name="Leucker S."/>
        </authorList>
    </citation>
    <scope>NUCLEOTIDE SEQUENCE [LARGE SCALE GENOMIC DNA]</scope>
    <source>
        <strain evidence="3">S-RSF-IL-03</strain>
    </source>
</reference>
<sequence>MSLESPRSVQLADQGGEAIERLQSFWARSGRILLAALGILILVGAGGYFMRRNQQNRESQAATKVAEATAYYWQGDYARSTELAKQVSTQFAGTRSGADALRLLGDNQFWNGEFKPAAESYRKYLQKSGSGLLADAARRSLAYALESDHQYAEAAKAYDELVGRFDRASSAEFLWASARCLRALGQGDQAIERLRRIEREFGETTYARSAMMTIAEIEASKG</sequence>
<evidence type="ECO:0000313" key="3">
    <source>
        <dbReference type="EMBL" id="NOT33188.1"/>
    </source>
</evidence>
<dbReference type="AlphaFoldDB" id="A0A849SBY7"/>